<sequence>MREEMEYTLDTDEEKPYRVRKNDDDPEVNRFAADWVSLHMFATLQFLTKRHQSAFDFLKKGSMKWAEKVQHLTTDALAAAARVHAGGGGVAALASNANVPNVVRDALNIMQMAVADVVGTDGHRRRCRHEGVAYMALFGCPLIFATPNIADTKQPLFVRVEGQEIPLDDQSIPGLRSDVIPKYRDMMRRVAQDPVGQPVRFELIMRLFFVHVLGVRPECVGGRWRGVPPRKRCSWDWCTDGVAASSTAPGIFRPVQAFRGEIEAQGRGSLHPRILVWLCALSTRQLAHVFRRHPAAFRERLGKWMKACVMAVETSTCQSSVEVLPRRFGHVGQHLDPLPFSVIERDQSRFDGGSELDALREEKQAGAELTEDQETFLETEDLDPWLRPDLPLRDATGRELAPGEKAPPRPPAYGMPIDASLVGTRPAYRRRGLVQQDTCADEPAARGVVPAVCSGAPVAQSRQPGVGQATLAAGEEAPPPPPGTEESPEVWERLFSKDVRELAEETMAHTTKICRRGFHYIVALAGWRRRRRGGPLQNAMFAARSSTRGMQARPLHFQLHPSERIAICAGAAAGRSNLGAQDLRRANDPEEWLDEGEVPPHVGSQPKLGYMGACELGEADSYVNRPEAPGGPLSWTDDCSLEGRRDILLQCPTGGAEGEGAEGAGAAIASADQLELDARAAFSDGLNAGFYINSYTTT</sequence>
<dbReference type="Pfam" id="PF14214">
    <property type="entry name" value="Helitron_like_N"/>
    <property type="match status" value="1"/>
</dbReference>
<proteinExistence type="predicted"/>
<reference evidence="3" key="1">
    <citation type="submission" date="2023-10" db="EMBL/GenBank/DDBJ databases">
        <authorList>
            <person name="Chen Y."/>
            <person name="Shah S."/>
            <person name="Dougan E. K."/>
            <person name="Thang M."/>
            <person name="Chan C."/>
        </authorList>
    </citation>
    <scope>NUCLEOTIDE SEQUENCE [LARGE SCALE GENOMIC DNA]</scope>
</reference>
<name>A0ABN9TBI1_9DINO</name>
<dbReference type="Proteomes" id="UP001189429">
    <property type="component" value="Unassembled WGS sequence"/>
</dbReference>
<feature type="domain" description="Helitron helicase-like" evidence="2">
    <location>
        <begin position="30"/>
        <end position="275"/>
    </location>
</feature>
<evidence type="ECO:0000313" key="3">
    <source>
        <dbReference type="EMBL" id="CAK0842650.1"/>
    </source>
</evidence>
<feature type="compositionally biased region" description="Basic and acidic residues" evidence="1">
    <location>
        <begin position="385"/>
        <end position="397"/>
    </location>
</feature>
<accession>A0ABN9TBI1</accession>
<dbReference type="EMBL" id="CAUYUJ010014528">
    <property type="protein sequence ID" value="CAK0842650.1"/>
    <property type="molecule type" value="Genomic_DNA"/>
</dbReference>
<protein>
    <recommendedName>
        <fullName evidence="2">Helitron helicase-like domain-containing protein</fullName>
    </recommendedName>
</protein>
<feature type="region of interest" description="Disordered" evidence="1">
    <location>
        <begin position="1"/>
        <end position="21"/>
    </location>
</feature>
<dbReference type="InterPro" id="IPR025476">
    <property type="entry name" value="Helitron_helicase-like"/>
</dbReference>
<feature type="region of interest" description="Disordered" evidence="1">
    <location>
        <begin position="458"/>
        <end position="489"/>
    </location>
</feature>
<evidence type="ECO:0000256" key="1">
    <source>
        <dbReference type="SAM" id="MobiDB-lite"/>
    </source>
</evidence>
<feature type="region of interest" description="Disordered" evidence="1">
    <location>
        <begin position="385"/>
        <end position="415"/>
    </location>
</feature>
<evidence type="ECO:0000313" key="4">
    <source>
        <dbReference type="Proteomes" id="UP001189429"/>
    </source>
</evidence>
<gene>
    <name evidence="3" type="ORF">PCOR1329_LOCUS37360</name>
</gene>
<comment type="caution">
    <text evidence="3">The sequence shown here is derived from an EMBL/GenBank/DDBJ whole genome shotgun (WGS) entry which is preliminary data.</text>
</comment>
<feature type="compositionally biased region" description="Acidic residues" evidence="1">
    <location>
        <begin position="1"/>
        <end position="13"/>
    </location>
</feature>
<evidence type="ECO:0000259" key="2">
    <source>
        <dbReference type="Pfam" id="PF14214"/>
    </source>
</evidence>
<organism evidence="3 4">
    <name type="scientific">Prorocentrum cordatum</name>
    <dbReference type="NCBI Taxonomy" id="2364126"/>
    <lineage>
        <taxon>Eukaryota</taxon>
        <taxon>Sar</taxon>
        <taxon>Alveolata</taxon>
        <taxon>Dinophyceae</taxon>
        <taxon>Prorocentrales</taxon>
        <taxon>Prorocentraceae</taxon>
        <taxon>Prorocentrum</taxon>
    </lineage>
</organism>
<keyword evidence="4" id="KW-1185">Reference proteome</keyword>